<gene>
    <name evidence="2" type="ORF">HHI36_007325</name>
</gene>
<protein>
    <submittedName>
        <fullName evidence="2">Uncharacterized protein</fullName>
    </submittedName>
</protein>
<feature type="region of interest" description="Disordered" evidence="1">
    <location>
        <begin position="75"/>
        <end position="101"/>
    </location>
</feature>
<evidence type="ECO:0000256" key="1">
    <source>
        <dbReference type="SAM" id="MobiDB-lite"/>
    </source>
</evidence>
<organism evidence="2 3">
    <name type="scientific">Cryptolaemus montrouzieri</name>
    <dbReference type="NCBI Taxonomy" id="559131"/>
    <lineage>
        <taxon>Eukaryota</taxon>
        <taxon>Metazoa</taxon>
        <taxon>Ecdysozoa</taxon>
        <taxon>Arthropoda</taxon>
        <taxon>Hexapoda</taxon>
        <taxon>Insecta</taxon>
        <taxon>Pterygota</taxon>
        <taxon>Neoptera</taxon>
        <taxon>Endopterygota</taxon>
        <taxon>Coleoptera</taxon>
        <taxon>Polyphaga</taxon>
        <taxon>Cucujiformia</taxon>
        <taxon>Coccinelloidea</taxon>
        <taxon>Coccinellidae</taxon>
        <taxon>Scymninae</taxon>
        <taxon>Scymnini</taxon>
        <taxon>Cryptolaemus</taxon>
    </lineage>
</organism>
<keyword evidence="3" id="KW-1185">Reference proteome</keyword>
<dbReference type="AlphaFoldDB" id="A0ABD2MPC4"/>
<accession>A0ABD2MPC4</accession>
<evidence type="ECO:0000313" key="3">
    <source>
        <dbReference type="Proteomes" id="UP001516400"/>
    </source>
</evidence>
<feature type="compositionally biased region" description="Basic and acidic residues" evidence="1">
    <location>
        <begin position="193"/>
        <end position="204"/>
    </location>
</feature>
<name>A0ABD2MPC4_9CUCU</name>
<evidence type="ECO:0000313" key="2">
    <source>
        <dbReference type="EMBL" id="KAL3268200.1"/>
    </source>
</evidence>
<proteinExistence type="predicted"/>
<feature type="compositionally biased region" description="Polar residues" evidence="1">
    <location>
        <begin position="170"/>
        <end position="188"/>
    </location>
</feature>
<comment type="caution">
    <text evidence="2">The sequence shown here is derived from an EMBL/GenBank/DDBJ whole genome shotgun (WGS) entry which is preliminary data.</text>
</comment>
<dbReference type="Proteomes" id="UP001516400">
    <property type="component" value="Unassembled WGS sequence"/>
</dbReference>
<feature type="region of interest" description="Disordered" evidence="1">
    <location>
        <begin position="1"/>
        <end position="27"/>
    </location>
</feature>
<sequence>MTGREKGHGESPKRPPDSPKSPDSKKLRESIKFFEKVWTGTRSSTGAATAVSAEDVEDFERRLEEEKNRNVRHTELGEVQLRQTPSSSPRHIRHHQEIRDDGTIEETITTTQEEGNVETGTKTIKFEKVIVRKTVQQIPSPSKVPEYHILRKTPSRTPSVERLLEDSAYVTRSNGNAGNTSRDSSLTSFGDKFSSEENLDRSLDVSRSGNDDWDNTSCSGSKVTSSSSEWYSEYRTQSFHSGSSKLEYVRSKSQFDQHIASIREFLTKKGIQRIPYPLYSFNVVSGDFFLFSKKAYDGVEEIKEALIVVL</sequence>
<feature type="region of interest" description="Disordered" evidence="1">
    <location>
        <begin position="168"/>
        <end position="225"/>
    </location>
</feature>
<reference evidence="2 3" key="1">
    <citation type="journal article" date="2021" name="BMC Biol.">
        <title>Horizontally acquired antibacterial genes associated with adaptive radiation of ladybird beetles.</title>
        <authorList>
            <person name="Li H.S."/>
            <person name="Tang X.F."/>
            <person name="Huang Y.H."/>
            <person name="Xu Z.Y."/>
            <person name="Chen M.L."/>
            <person name="Du X.Y."/>
            <person name="Qiu B.Y."/>
            <person name="Chen P.T."/>
            <person name="Zhang W."/>
            <person name="Slipinski A."/>
            <person name="Escalona H.E."/>
            <person name="Waterhouse R.M."/>
            <person name="Zwick A."/>
            <person name="Pang H."/>
        </authorList>
    </citation>
    <scope>NUCLEOTIDE SEQUENCE [LARGE SCALE GENOMIC DNA]</scope>
    <source>
        <strain evidence="2">SYSU2018</strain>
    </source>
</reference>
<dbReference type="EMBL" id="JABFTP020000021">
    <property type="protein sequence ID" value="KAL3268200.1"/>
    <property type="molecule type" value="Genomic_DNA"/>
</dbReference>